<dbReference type="Pfam" id="PF08553">
    <property type="entry name" value="VID27"/>
    <property type="match status" value="1"/>
</dbReference>
<dbReference type="EMBL" id="BTGD01000025">
    <property type="protein sequence ID" value="GMM58885.1"/>
    <property type="molecule type" value="Genomic_DNA"/>
</dbReference>
<feature type="region of interest" description="Disordered" evidence="1">
    <location>
        <begin position="380"/>
        <end position="440"/>
    </location>
</feature>
<keyword evidence="6" id="KW-1185">Reference proteome</keyword>
<feature type="domain" description="Vid27 PH-like" evidence="3">
    <location>
        <begin position="243"/>
        <end position="346"/>
    </location>
</feature>
<dbReference type="InterPro" id="IPR040458">
    <property type="entry name" value="Vid27"/>
</dbReference>
<dbReference type="AlphaFoldDB" id="A0AAV5S4V5"/>
<dbReference type="GO" id="GO:0005737">
    <property type="term" value="C:cytoplasm"/>
    <property type="evidence" value="ECO:0007669"/>
    <property type="project" value="TreeGrafter"/>
</dbReference>
<dbReference type="PANTHER" id="PTHR31913:SF0">
    <property type="entry name" value="VACUOLAR IMPORT AND DEGRADATION PROTEIN 27"/>
    <property type="match status" value="1"/>
</dbReference>
<feature type="compositionally biased region" description="Acidic residues" evidence="1">
    <location>
        <begin position="397"/>
        <end position="407"/>
    </location>
</feature>
<evidence type="ECO:0000259" key="3">
    <source>
        <dbReference type="Pfam" id="PF17747"/>
    </source>
</evidence>
<evidence type="ECO:0000259" key="2">
    <source>
        <dbReference type="Pfam" id="PF08553"/>
    </source>
</evidence>
<protein>
    <submittedName>
        <fullName evidence="5">Vid27 protein</fullName>
    </submittedName>
</protein>
<dbReference type="InterPro" id="IPR013863">
    <property type="entry name" value="VID27_C"/>
</dbReference>
<comment type="caution">
    <text evidence="5">The sequence shown here is derived from an EMBL/GenBank/DDBJ whole genome shotgun (WGS) entry which is preliminary data.</text>
</comment>
<feature type="compositionally biased region" description="Basic residues" evidence="1">
    <location>
        <begin position="215"/>
        <end position="226"/>
    </location>
</feature>
<dbReference type="InterPro" id="IPR040768">
    <property type="entry name" value="Vid27_PH"/>
</dbReference>
<dbReference type="InterPro" id="IPR015943">
    <property type="entry name" value="WD40/YVTN_repeat-like_dom_sf"/>
</dbReference>
<dbReference type="Gene3D" id="2.130.10.10">
    <property type="entry name" value="YVTN repeat-like/Quinoprotein amine dehydrogenase"/>
    <property type="match status" value="1"/>
</dbReference>
<dbReference type="Pfam" id="PF17747">
    <property type="entry name" value="VID27_PH"/>
    <property type="match status" value="1"/>
</dbReference>
<evidence type="ECO:0000259" key="4">
    <source>
        <dbReference type="Pfam" id="PF17748"/>
    </source>
</evidence>
<accession>A0AAV5S4V5</accession>
<dbReference type="InterPro" id="IPR040979">
    <property type="entry name" value="Vid27_N"/>
</dbReference>
<evidence type="ECO:0000313" key="5">
    <source>
        <dbReference type="EMBL" id="GMM58885.1"/>
    </source>
</evidence>
<feature type="domain" description="Vacuolar import/degradation Vid27 C-terminal" evidence="2">
    <location>
        <begin position="435"/>
        <end position="783"/>
    </location>
</feature>
<feature type="domain" description="Vid27 N-terminal" evidence="4">
    <location>
        <begin position="1"/>
        <end position="177"/>
    </location>
</feature>
<dbReference type="PANTHER" id="PTHR31913">
    <property type="entry name" value="VACUOLAR IMPORT AND DEGRADATION PROTEIN 27"/>
    <property type="match status" value="1"/>
</dbReference>
<feature type="region of interest" description="Disordered" evidence="1">
    <location>
        <begin position="186"/>
        <end position="239"/>
    </location>
</feature>
<organism evidence="5 6">
    <name type="scientific">Maudiozyma humilis</name>
    <name type="common">Sour dough yeast</name>
    <name type="synonym">Kazachstania humilis</name>
    <dbReference type="NCBI Taxonomy" id="51915"/>
    <lineage>
        <taxon>Eukaryota</taxon>
        <taxon>Fungi</taxon>
        <taxon>Dikarya</taxon>
        <taxon>Ascomycota</taxon>
        <taxon>Saccharomycotina</taxon>
        <taxon>Saccharomycetes</taxon>
        <taxon>Saccharomycetales</taxon>
        <taxon>Saccharomycetaceae</taxon>
        <taxon>Maudiozyma</taxon>
    </lineage>
</organism>
<dbReference type="GO" id="GO:0005634">
    <property type="term" value="C:nucleus"/>
    <property type="evidence" value="ECO:0007669"/>
    <property type="project" value="TreeGrafter"/>
</dbReference>
<gene>
    <name evidence="5" type="ORF">DAKH74_055020</name>
</gene>
<feature type="region of interest" description="Disordered" evidence="1">
    <location>
        <begin position="67"/>
        <end position="91"/>
    </location>
</feature>
<proteinExistence type="predicted"/>
<evidence type="ECO:0000313" key="6">
    <source>
        <dbReference type="Proteomes" id="UP001377567"/>
    </source>
</evidence>
<evidence type="ECO:0000256" key="1">
    <source>
        <dbReference type="SAM" id="MobiDB-lite"/>
    </source>
</evidence>
<dbReference type="SUPFAM" id="SSF101908">
    <property type="entry name" value="Putative isomerase YbhE"/>
    <property type="match status" value="1"/>
</dbReference>
<dbReference type="Proteomes" id="UP001377567">
    <property type="component" value="Unassembled WGS sequence"/>
</dbReference>
<reference evidence="5 6" key="1">
    <citation type="journal article" date="2023" name="Elife">
        <title>Identification of key yeast species and microbe-microbe interactions impacting larval growth of Drosophila in the wild.</title>
        <authorList>
            <person name="Mure A."/>
            <person name="Sugiura Y."/>
            <person name="Maeda R."/>
            <person name="Honda K."/>
            <person name="Sakurai N."/>
            <person name="Takahashi Y."/>
            <person name="Watada M."/>
            <person name="Katoh T."/>
            <person name="Gotoh A."/>
            <person name="Gotoh Y."/>
            <person name="Taniguchi I."/>
            <person name="Nakamura K."/>
            <person name="Hayashi T."/>
            <person name="Katayama T."/>
            <person name="Uemura T."/>
            <person name="Hattori Y."/>
        </authorList>
    </citation>
    <scope>NUCLEOTIDE SEQUENCE [LARGE SCALE GENOMIC DNA]</scope>
    <source>
        <strain evidence="5 6">KH-74</strain>
    </source>
</reference>
<dbReference type="Pfam" id="PF17748">
    <property type="entry name" value="VID27_N"/>
    <property type="match status" value="1"/>
</dbReference>
<sequence>MNLIKKFMNQGTTSDLLTLPSGEFNILRSKHSPKSSLECIYSDASLSIRTMGQFRYDLIVRRVSESSDTNLGDDDDDFSDDSRSIMSVQSKKKEEESAFPFSPDLHFLKTWTKSGEVAFVWKNLSGDENGERVQFVLSDDVPHKDIERFLEAIYYCYYEVKYEKPSLSASTEQIKEIELICNTPMDESDEENDRVYDSSGEAFEDASDSMTKSKSAAKRTHKKSAKPLRPPSPAATAPDGKQLLLQNAALYLFDPMAEKFLEQESKAKITIVDVGSYSYWLSIEGKDNRLGTDISPNINPTFSSKKLTFVFNYTFENITLSYMLKFANAKDFKEFRATWTQTVWMSLNKDDWNKLPAVEQEYVSDPTELLSQQLDDILNLNDNNDRHAGESAIDSSSSEEEESDDDDGHSSAIVSSSKFGKSEDATGRRPKSGGNKSLTVSAKNNRSYVIRDNKIGVFKSGSDLEFVTAINDIAGLNGAAFSPENPMMYMGENAMVFSDPDNKNTLYKMDLNRGAVVEEWTTGDKNVVQYGPSKKFDQLTDEQTFIGVSGNGIFKIDPRLHNSNKIVVDQSKEYKGKCKFSSLATTENGYIAVGSEMGGVKLYDRLGIRAKTAIPSLGEPIRHICASADGRWLLATCDNMLMLMDMTVKTGKNQGTIAFLKAFPAAENAKTYILKISPEHASYMMTYMKRPIKFTRAYFNTGIGKTEETIVTSTGPFAIAWSLKKILENNEKPYTVRRYDSDVVEDNFEFGSQRKVIVALKDEVSQTKLGSFKKPSKNVLIPKDTLDDFYN</sequence>
<name>A0AAV5S4V5_MAUHU</name>